<dbReference type="STRING" id="75743.A0A401NSC0"/>
<evidence type="ECO:0000256" key="5">
    <source>
        <dbReference type="SAM" id="MobiDB-lite"/>
    </source>
</evidence>
<dbReference type="SMART" id="SM00233">
    <property type="entry name" value="PH"/>
    <property type="match status" value="2"/>
</dbReference>
<evidence type="ECO:0000256" key="3">
    <source>
        <dbReference type="ARBA" id="ARBA00022771"/>
    </source>
</evidence>
<dbReference type="GO" id="GO:0008270">
    <property type="term" value="F:zinc ion binding"/>
    <property type="evidence" value="ECO:0007669"/>
    <property type="project" value="UniProtKB-KW"/>
</dbReference>
<evidence type="ECO:0000259" key="6">
    <source>
        <dbReference type="PROSITE" id="PS50003"/>
    </source>
</evidence>
<sequence>MEALEADDISPALEATEEFFLFSGIDDQIGREDLPKREVFGIQEVPVIIGHEVLNARGERSDKRNSSRGAPQKMSKSESAKQMEIRKNAPTSKPVRMANGPTQQWADGMDTERFISNIYGTAHTRRGNLAEDRSPNRPLLCRSQSDVVPSHCQSHSGPVPACCPLDSELPPSSVSFSSSFTKGGNFAMATQSQEDPQPLGQDVIKKGSLARRQDHASPWKECYVELCSRELCLYSARTGDDCHLCNVYYLSRCQSITMSASHGDRVLEFLFPDGAWLQLQARSQREAEEWRQDLLAQMHALRLTQPLGLPNGTRSPPPPDWPPGTCQVEANQPRTRHLCTEGAVRIGILHMLMPPNNWNSYTFVLSQSQFKYFQTNDLQAGPLATYRISLCLSVHTEAPVDSAPRLKLTFPEEVLILMADTQREAQEWTEAIKAVINSRWAADSSECFSRDLMTKGMDSSGVGTQRNKRYSVTSSFLSLLTVIAVEKGLTAQSFRCAGCQRPVGLSYGNAKVCAYSGWYYCQACHVDDVFLIPARLVHNWDTAKHKCLLLFIGETTKPLEPMDYILEFSRHGCKRC</sequence>
<proteinExistence type="predicted"/>
<dbReference type="PROSITE" id="PS50003">
    <property type="entry name" value="PH_DOMAIN"/>
    <property type="match status" value="2"/>
</dbReference>
<dbReference type="Pfam" id="PF00169">
    <property type="entry name" value="PH"/>
    <property type="match status" value="1"/>
</dbReference>
<dbReference type="OMA" id="KECYVEL"/>
<reference evidence="7 8" key="1">
    <citation type="journal article" date="2018" name="Nat. Ecol. Evol.">
        <title>Shark genomes provide insights into elasmobranch evolution and the origin of vertebrates.</title>
        <authorList>
            <person name="Hara Y"/>
            <person name="Yamaguchi K"/>
            <person name="Onimaru K"/>
            <person name="Kadota M"/>
            <person name="Koyanagi M"/>
            <person name="Keeley SD"/>
            <person name="Tatsumi K"/>
            <person name="Tanaka K"/>
            <person name="Motone F"/>
            <person name="Kageyama Y"/>
            <person name="Nozu R"/>
            <person name="Adachi N"/>
            <person name="Nishimura O"/>
            <person name="Nakagawa R"/>
            <person name="Tanegashima C"/>
            <person name="Kiyatake I"/>
            <person name="Matsumoto R"/>
            <person name="Murakumo K"/>
            <person name="Nishida K"/>
            <person name="Terakita A"/>
            <person name="Kuratani S"/>
            <person name="Sato K"/>
            <person name="Hyodo S Kuraku.S."/>
        </authorList>
    </citation>
    <scope>NUCLEOTIDE SEQUENCE [LARGE SCALE GENOMIC DNA]</scope>
</reference>
<dbReference type="EMBL" id="BFAA01007964">
    <property type="protein sequence ID" value="GCB63747.1"/>
    <property type="molecule type" value="Genomic_DNA"/>
</dbReference>
<dbReference type="InterPro" id="IPR001849">
    <property type="entry name" value="PH_domain"/>
</dbReference>
<keyword evidence="2" id="KW-0677">Repeat</keyword>
<dbReference type="SUPFAM" id="SSF50729">
    <property type="entry name" value="PH domain-like"/>
    <property type="match status" value="2"/>
</dbReference>
<feature type="region of interest" description="Disordered" evidence="5">
    <location>
        <begin position="56"/>
        <end position="105"/>
    </location>
</feature>
<dbReference type="AlphaFoldDB" id="A0A401NSC0"/>
<evidence type="ECO:0000256" key="2">
    <source>
        <dbReference type="ARBA" id="ARBA00022737"/>
    </source>
</evidence>
<organism evidence="7 8">
    <name type="scientific">Scyliorhinus torazame</name>
    <name type="common">Cloudy catshark</name>
    <name type="synonym">Catulus torazame</name>
    <dbReference type="NCBI Taxonomy" id="75743"/>
    <lineage>
        <taxon>Eukaryota</taxon>
        <taxon>Metazoa</taxon>
        <taxon>Chordata</taxon>
        <taxon>Craniata</taxon>
        <taxon>Vertebrata</taxon>
        <taxon>Chondrichthyes</taxon>
        <taxon>Elasmobranchii</taxon>
        <taxon>Galeomorphii</taxon>
        <taxon>Galeoidea</taxon>
        <taxon>Carcharhiniformes</taxon>
        <taxon>Scyliorhinidae</taxon>
        <taxon>Scyliorhinus</taxon>
    </lineage>
</organism>
<keyword evidence="3" id="KW-0863">Zinc-finger</keyword>
<dbReference type="Gene3D" id="2.30.29.30">
    <property type="entry name" value="Pleckstrin-homology domain (PH domain)/Phosphotyrosine-binding domain (PTB)"/>
    <property type="match status" value="2"/>
</dbReference>
<dbReference type="InterPro" id="IPR011993">
    <property type="entry name" value="PH-like_dom_sf"/>
</dbReference>
<dbReference type="Proteomes" id="UP000288216">
    <property type="component" value="Unassembled WGS sequence"/>
</dbReference>
<keyword evidence="8" id="KW-1185">Reference proteome</keyword>
<dbReference type="OrthoDB" id="62364at2759"/>
<evidence type="ECO:0000313" key="8">
    <source>
        <dbReference type="Proteomes" id="UP000288216"/>
    </source>
</evidence>
<comment type="caution">
    <text evidence="7">The sequence shown here is derived from an EMBL/GenBank/DDBJ whole genome shotgun (WGS) entry which is preliminary data.</text>
</comment>
<evidence type="ECO:0000256" key="4">
    <source>
        <dbReference type="ARBA" id="ARBA00022833"/>
    </source>
</evidence>
<dbReference type="Pfam" id="PF13901">
    <property type="entry name" value="RH_dom"/>
    <property type="match status" value="1"/>
</dbReference>
<feature type="compositionally biased region" description="Basic and acidic residues" evidence="5">
    <location>
        <begin position="75"/>
        <end position="87"/>
    </location>
</feature>
<accession>A0A401NSC0</accession>
<evidence type="ECO:0000313" key="7">
    <source>
        <dbReference type="EMBL" id="GCB63747.1"/>
    </source>
</evidence>
<dbReference type="InterPro" id="IPR025258">
    <property type="entry name" value="RH_dom"/>
</dbReference>
<evidence type="ECO:0000256" key="1">
    <source>
        <dbReference type="ARBA" id="ARBA00022723"/>
    </source>
</evidence>
<dbReference type="InterPro" id="IPR051366">
    <property type="entry name" value="DEF8"/>
</dbReference>
<protein>
    <recommendedName>
        <fullName evidence="6">PH domain-containing protein</fullName>
    </recommendedName>
</protein>
<keyword evidence="1" id="KW-0479">Metal-binding</keyword>
<name>A0A401NSC0_SCYTO</name>
<feature type="domain" description="PH" evidence="6">
    <location>
        <begin position="342"/>
        <end position="437"/>
    </location>
</feature>
<dbReference type="PANTHER" id="PTHR12326:SF10">
    <property type="entry name" value="PLECKSTRIN HOMOLOGY DOMAIN-CONTAINING FAMILY M MEMBER 3"/>
    <property type="match status" value="1"/>
</dbReference>
<dbReference type="PANTHER" id="PTHR12326">
    <property type="entry name" value="PLECKSTRIN HOMOLOGY DOMAIN CONTAINING PROTEIN"/>
    <property type="match status" value="1"/>
</dbReference>
<feature type="domain" description="PH" evidence="6">
    <location>
        <begin position="202"/>
        <end position="299"/>
    </location>
</feature>
<gene>
    <name evidence="7" type="ORF">scyTo_0014673</name>
</gene>
<keyword evidence="4" id="KW-0862">Zinc</keyword>